<proteinExistence type="predicted"/>
<evidence type="ECO:0000313" key="2">
    <source>
        <dbReference type="Proteomes" id="UP000187203"/>
    </source>
</evidence>
<accession>A0A1R3IKM4</accession>
<dbReference type="EMBL" id="AWUE01018035">
    <property type="protein sequence ID" value="OMO83081.1"/>
    <property type="molecule type" value="Genomic_DNA"/>
</dbReference>
<organism evidence="1 2">
    <name type="scientific">Corchorus olitorius</name>
    <dbReference type="NCBI Taxonomy" id="93759"/>
    <lineage>
        <taxon>Eukaryota</taxon>
        <taxon>Viridiplantae</taxon>
        <taxon>Streptophyta</taxon>
        <taxon>Embryophyta</taxon>
        <taxon>Tracheophyta</taxon>
        <taxon>Spermatophyta</taxon>
        <taxon>Magnoliopsida</taxon>
        <taxon>eudicotyledons</taxon>
        <taxon>Gunneridae</taxon>
        <taxon>Pentapetalae</taxon>
        <taxon>rosids</taxon>
        <taxon>malvids</taxon>
        <taxon>Malvales</taxon>
        <taxon>Malvaceae</taxon>
        <taxon>Grewioideae</taxon>
        <taxon>Apeibeae</taxon>
        <taxon>Corchorus</taxon>
    </lineage>
</organism>
<gene>
    <name evidence="1" type="ORF">COLO4_22710</name>
</gene>
<dbReference type="Proteomes" id="UP000187203">
    <property type="component" value="Unassembled WGS sequence"/>
</dbReference>
<sequence length="90" mass="9012">MNNTIKFRDILHTVVKESPLISSEPLESEADSPAPLLAQGPCGTETFAAALGVGVGFQGPITEAPAASLAVGPGGTELPETLGTKLAAAI</sequence>
<name>A0A1R3IKM4_9ROSI</name>
<dbReference type="AlphaFoldDB" id="A0A1R3IKM4"/>
<keyword evidence="2" id="KW-1185">Reference proteome</keyword>
<reference evidence="2" key="1">
    <citation type="submission" date="2013-09" db="EMBL/GenBank/DDBJ databases">
        <title>Corchorus olitorius genome sequencing.</title>
        <authorList>
            <person name="Alam M."/>
            <person name="Haque M.S."/>
            <person name="Islam M.S."/>
            <person name="Emdad E.M."/>
            <person name="Islam M.M."/>
            <person name="Ahmed B."/>
            <person name="Halim A."/>
            <person name="Hossen Q.M.M."/>
            <person name="Hossain M.Z."/>
            <person name="Ahmed R."/>
            <person name="Khan M.M."/>
            <person name="Islam R."/>
            <person name="Rashid M.M."/>
            <person name="Khan S.A."/>
            <person name="Rahman M.S."/>
            <person name="Alam M."/>
            <person name="Yahiya A.S."/>
            <person name="Khan M.S."/>
            <person name="Azam M.S."/>
            <person name="Haque T."/>
            <person name="Lashkar M.Z.H."/>
            <person name="Akhand A.I."/>
            <person name="Morshed G."/>
            <person name="Roy S."/>
            <person name="Uddin K.S."/>
            <person name="Rabeya T."/>
            <person name="Hossain A.S."/>
            <person name="Chowdhury A."/>
            <person name="Snigdha A.R."/>
            <person name="Mortoza M.S."/>
            <person name="Matin S.A."/>
            <person name="Hoque S.M.E."/>
            <person name="Islam M.K."/>
            <person name="Roy D.K."/>
            <person name="Haider R."/>
            <person name="Moosa M.M."/>
            <person name="Elias S.M."/>
            <person name="Hasan A.M."/>
            <person name="Jahan S."/>
            <person name="Shafiuddin M."/>
            <person name="Mahmood N."/>
            <person name="Shommy N.S."/>
        </authorList>
    </citation>
    <scope>NUCLEOTIDE SEQUENCE [LARGE SCALE GENOMIC DNA]</scope>
    <source>
        <strain evidence="2">cv. O-4</strain>
    </source>
</reference>
<comment type="caution">
    <text evidence="1">The sequence shown here is derived from an EMBL/GenBank/DDBJ whole genome shotgun (WGS) entry which is preliminary data.</text>
</comment>
<evidence type="ECO:0000313" key="1">
    <source>
        <dbReference type="EMBL" id="OMO83081.1"/>
    </source>
</evidence>
<protein>
    <submittedName>
        <fullName evidence="1">Uncharacterized protein</fullName>
    </submittedName>
</protein>